<evidence type="ECO:0000256" key="1">
    <source>
        <dbReference type="SAM" id="Phobius"/>
    </source>
</evidence>
<dbReference type="EMBL" id="JAYMYR010000009">
    <property type="protein sequence ID" value="KAK7343024.1"/>
    <property type="molecule type" value="Genomic_DNA"/>
</dbReference>
<keyword evidence="1" id="KW-0472">Membrane</keyword>
<accession>A0AAN9QP71</accession>
<organism evidence="2 3">
    <name type="scientific">Phaseolus coccineus</name>
    <name type="common">Scarlet runner bean</name>
    <name type="synonym">Phaseolus multiflorus</name>
    <dbReference type="NCBI Taxonomy" id="3886"/>
    <lineage>
        <taxon>Eukaryota</taxon>
        <taxon>Viridiplantae</taxon>
        <taxon>Streptophyta</taxon>
        <taxon>Embryophyta</taxon>
        <taxon>Tracheophyta</taxon>
        <taxon>Spermatophyta</taxon>
        <taxon>Magnoliopsida</taxon>
        <taxon>eudicotyledons</taxon>
        <taxon>Gunneridae</taxon>
        <taxon>Pentapetalae</taxon>
        <taxon>rosids</taxon>
        <taxon>fabids</taxon>
        <taxon>Fabales</taxon>
        <taxon>Fabaceae</taxon>
        <taxon>Papilionoideae</taxon>
        <taxon>50 kb inversion clade</taxon>
        <taxon>NPAAA clade</taxon>
        <taxon>indigoferoid/millettioid clade</taxon>
        <taxon>Phaseoleae</taxon>
        <taxon>Phaseolus</taxon>
    </lineage>
</organism>
<keyword evidence="1" id="KW-1133">Transmembrane helix</keyword>
<keyword evidence="3" id="KW-1185">Reference proteome</keyword>
<proteinExistence type="predicted"/>
<protein>
    <submittedName>
        <fullName evidence="2">Uncharacterized protein</fullName>
    </submittedName>
</protein>
<evidence type="ECO:0000313" key="3">
    <source>
        <dbReference type="Proteomes" id="UP001374584"/>
    </source>
</evidence>
<dbReference type="Proteomes" id="UP001374584">
    <property type="component" value="Unassembled WGS sequence"/>
</dbReference>
<name>A0AAN9QP71_PHACN</name>
<feature type="transmembrane region" description="Helical" evidence="1">
    <location>
        <begin position="162"/>
        <end position="185"/>
    </location>
</feature>
<evidence type="ECO:0000313" key="2">
    <source>
        <dbReference type="EMBL" id="KAK7343024.1"/>
    </source>
</evidence>
<reference evidence="2 3" key="1">
    <citation type="submission" date="2024-01" db="EMBL/GenBank/DDBJ databases">
        <title>The genomes of 5 underutilized Papilionoideae crops provide insights into root nodulation and disease resistanc.</title>
        <authorList>
            <person name="Jiang F."/>
        </authorList>
    </citation>
    <scope>NUCLEOTIDE SEQUENCE [LARGE SCALE GENOMIC DNA]</scope>
    <source>
        <strain evidence="2">JINMINGXINNONG_FW02</strain>
        <tissue evidence="2">Leaves</tissue>
    </source>
</reference>
<gene>
    <name evidence="2" type="ORF">VNO80_25985</name>
</gene>
<keyword evidence="1" id="KW-0812">Transmembrane</keyword>
<comment type="caution">
    <text evidence="2">The sequence shown here is derived from an EMBL/GenBank/DDBJ whole genome shotgun (WGS) entry which is preliminary data.</text>
</comment>
<sequence length="187" mass="20936">MSAGLWCRKQNLFGSRTKQKTASKNKEETLFGAGYLQWDALGISRFCFEKTLLRGVAQKEKKLERCSAKTLNPKKARTVRRSAAEFEKVSLGVQRGCGCLLESGVFVGESAKTLNPKKRRIIGGVRWSEAKCGEVRRGFLESVKRLRVLKGRAHSFHLAKSLLGFLWSLFECIGVVAVLVLKALFRV</sequence>
<dbReference type="AlphaFoldDB" id="A0AAN9QP71"/>